<feature type="region of interest" description="Disordered" evidence="5">
    <location>
        <begin position="1"/>
        <end position="22"/>
    </location>
</feature>
<dbReference type="GO" id="GO:0008270">
    <property type="term" value="F:zinc ion binding"/>
    <property type="evidence" value="ECO:0007669"/>
    <property type="project" value="UniProtKB-KW"/>
</dbReference>
<dbReference type="EMBL" id="CP031037">
    <property type="protein sequence ID" value="QDZ20356.1"/>
    <property type="molecule type" value="Genomic_DNA"/>
</dbReference>
<evidence type="ECO:0000256" key="1">
    <source>
        <dbReference type="ARBA" id="ARBA00022723"/>
    </source>
</evidence>
<keyword evidence="8" id="KW-1185">Reference proteome</keyword>
<proteinExistence type="predicted"/>
<evidence type="ECO:0000313" key="8">
    <source>
        <dbReference type="Proteomes" id="UP000316726"/>
    </source>
</evidence>
<protein>
    <recommendedName>
        <fullName evidence="6">BED-type domain-containing protein</fullName>
    </recommendedName>
</protein>
<dbReference type="PROSITE" id="PS50808">
    <property type="entry name" value="ZF_BED"/>
    <property type="match status" value="1"/>
</dbReference>
<evidence type="ECO:0000313" key="7">
    <source>
        <dbReference type="EMBL" id="QDZ20356.1"/>
    </source>
</evidence>
<feature type="domain" description="BED-type" evidence="6">
    <location>
        <begin position="44"/>
        <end position="117"/>
    </location>
</feature>
<dbReference type="AlphaFoldDB" id="A0A5B8MIP1"/>
<evidence type="ECO:0000256" key="3">
    <source>
        <dbReference type="ARBA" id="ARBA00022833"/>
    </source>
</evidence>
<keyword evidence="3" id="KW-0862">Zinc</keyword>
<evidence type="ECO:0000256" key="4">
    <source>
        <dbReference type="PROSITE-ProRule" id="PRU00027"/>
    </source>
</evidence>
<feature type="compositionally biased region" description="Basic and acidic residues" evidence="5">
    <location>
        <begin position="103"/>
        <end position="116"/>
    </location>
</feature>
<name>A0A5B8MIP1_9CHLO</name>
<dbReference type="Proteomes" id="UP000316726">
    <property type="component" value="Chromosome 4"/>
</dbReference>
<accession>A0A5B8MIP1</accession>
<keyword evidence="2 4" id="KW-0863">Zinc-finger</keyword>
<evidence type="ECO:0000256" key="2">
    <source>
        <dbReference type="ARBA" id="ARBA00022771"/>
    </source>
</evidence>
<feature type="compositionally biased region" description="Basic and acidic residues" evidence="5">
    <location>
        <begin position="123"/>
        <end position="134"/>
    </location>
</feature>
<gene>
    <name evidence="7" type="ORF">A3770_04p28740</name>
</gene>
<evidence type="ECO:0000256" key="5">
    <source>
        <dbReference type="SAM" id="MobiDB-lite"/>
    </source>
</evidence>
<organism evidence="7 8">
    <name type="scientific">Chloropicon primus</name>
    <dbReference type="NCBI Taxonomy" id="1764295"/>
    <lineage>
        <taxon>Eukaryota</taxon>
        <taxon>Viridiplantae</taxon>
        <taxon>Chlorophyta</taxon>
        <taxon>Chloropicophyceae</taxon>
        <taxon>Chloropicales</taxon>
        <taxon>Chloropicaceae</taxon>
        <taxon>Chloropicon</taxon>
    </lineage>
</organism>
<feature type="region of interest" description="Disordered" evidence="5">
    <location>
        <begin position="103"/>
        <end position="134"/>
    </location>
</feature>
<keyword evidence="1" id="KW-0479">Metal-binding</keyword>
<dbReference type="InterPro" id="IPR003656">
    <property type="entry name" value="Znf_BED"/>
</dbReference>
<reference evidence="7 8" key="1">
    <citation type="submission" date="2018-07" db="EMBL/GenBank/DDBJ databases">
        <title>The complete nuclear genome of the prasinophyte Chloropicon primus (CCMP1205).</title>
        <authorList>
            <person name="Pombert J.-F."/>
            <person name="Otis C."/>
            <person name="Turmel M."/>
            <person name="Lemieux C."/>
        </authorList>
    </citation>
    <scope>NUCLEOTIDE SEQUENCE [LARGE SCALE GENOMIC DNA]</scope>
    <source>
        <strain evidence="7 8">CCMP1205</strain>
    </source>
</reference>
<evidence type="ECO:0000259" key="6">
    <source>
        <dbReference type="PROSITE" id="PS50808"/>
    </source>
</evidence>
<sequence length="221" mass="25165">MAAEGLNEAGQPHPVDQVGMVPDTPECIKVKEPMKSVKYGERKDSASWVYDHWEPVDDSPSDEKNPKRKFKCKYCKNAQYRHNVTRMRNHLLSCSLAPQEAKDIAGKRSHEIEERKNKKAKTKRGDDGDKAEVSSKKNRFENEAKGICQEGKKILDHSELHSLFARAIAALKLGPDAVENDKLKKFIHQLCPDYEYPTEGEIGQKFKLLKLSTETFENHTS</sequence>
<dbReference type="GO" id="GO:0003677">
    <property type="term" value="F:DNA binding"/>
    <property type="evidence" value="ECO:0007669"/>
    <property type="project" value="InterPro"/>
</dbReference>